<proteinExistence type="inferred from homology"/>
<feature type="active site" evidence="2">
    <location>
        <position position="398"/>
    </location>
</feature>
<dbReference type="InterPro" id="IPR014756">
    <property type="entry name" value="Ig_E-set"/>
</dbReference>
<accession>A0AAN8PVH4</accession>
<dbReference type="InterPro" id="IPR002931">
    <property type="entry name" value="Transglutaminase-like"/>
</dbReference>
<dbReference type="InterPro" id="IPR038765">
    <property type="entry name" value="Papain-like_cys_pep_sf"/>
</dbReference>
<dbReference type="InterPro" id="IPR050779">
    <property type="entry name" value="Transglutaminase"/>
</dbReference>
<dbReference type="Proteomes" id="UP001347796">
    <property type="component" value="Unassembled WGS sequence"/>
</dbReference>
<dbReference type="FunFam" id="3.90.260.10:FF:000002">
    <property type="entry name" value="Erythrocyte membrane protein band 4.2"/>
    <property type="match status" value="1"/>
</dbReference>
<dbReference type="PANTHER" id="PTHR11590">
    <property type="entry name" value="PROTEIN-GLUTAMINE GAMMA-GLUTAMYLTRANSFERASE"/>
    <property type="match status" value="1"/>
</dbReference>
<name>A0AAN8PVH4_PATCE</name>
<dbReference type="InterPro" id="IPR008958">
    <property type="entry name" value="Transglutaminase_C"/>
</dbReference>
<organism evidence="4 5">
    <name type="scientific">Patella caerulea</name>
    <name type="common">Rayed Mediterranean limpet</name>
    <dbReference type="NCBI Taxonomy" id="87958"/>
    <lineage>
        <taxon>Eukaryota</taxon>
        <taxon>Metazoa</taxon>
        <taxon>Spiralia</taxon>
        <taxon>Lophotrochozoa</taxon>
        <taxon>Mollusca</taxon>
        <taxon>Gastropoda</taxon>
        <taxon>Patellogastropoda</taxon>
        <taxon>Patelloidea</taxon>
        <taxon>Patellidae</taxon>
        <taxon>Patella</taxon>
    </lineage>
</organism>
<evidence type="ECO:0000256" key="1">
    <source>
        <dbReference type="ARBA" id="ARBA00005968"/>
    </source>
</evidence>
<dbReference type="SUPFAM" id="SSF49309">
    <property type="entry name" value="Transglutaminase, two C-terminal domains"/>
    <property type="match status" value="2"/>
</dbReference>
<dbReference type="EMBL" id="JAZGQO010000006">
    <property type="protein sequence ID" value="KAK6185533.1"/>
    <property type="molecule type" value="Genomic_DNA"/>
</dbReference>
<dbReference type="InterPro" id="IPR036238">
    <property type="entry name" value="Transglutaminase_C_sf"/>
</dbReference>
<dbReference type="InterPro" id="IPR013783">
    <property type="entry name" value="Ig-like_fold"/>
</dbReference>
<dbReference type="Pfam" id="PF00927">
    <property type="entry name" value="Transglut_C"/>
    <property type="match status" value="1"/>
</dbReference>
<protein>
    <recommendedName>
        <fullName evidence="3">Transglutaminase-like domain-containing protein</fullName>
    </recommendedName>
</protein>
<dbReference type="InterPro" id="IPR036985">
    <property type="entry name" value="Transglutaminase-like_sf"/>
</dbReference>
<dbReference type="SUPFAM" id="SSF54001">
    <property type="entry name" value="Cysteine proteinases"/>
    <property type="match status" value="1"/>
</dbReference>
<comment type="similarity">
    <text evidence="1">Belongs to the transglutaminase superfamily. Transglutaminase family.</text>
</comment>
<dbReference type="Pfam" id="PF01841">
    <property type="entry name" value="Transglut_core"/>
    <property type="match status" value="1"/>
</dbReference>
<dbReference type="Gene3D" id="3.90.260.10">
    <property type="entry name" value="Transglutaminase-like"/>
    <property type="match status" value="1"/>
</dbReference>
<dbReference type="PANTHER" id="PTHR11590:SF40">
    <property type="entry name" value="HEMOCYTE PROTEIN-GLUTAMINE GAMMA-GLUTAMYLTRANSFERASE-LIKE PROTEIN"/>
    <property type="match status" value="1"/>
</dbReference>
<sequence length="752" mass="84082">MHRDKYDLQPPEPKPTMSERFSSAYGNLRSALLGSNLKGRKHGGAVAEGNIFTDEATLTAFKEKKEEGELKPKSVDLIRVANREAHHTSDYTLPNLIVRRGQEFDITIQFERNYLKSEDEIMLKFVTGARPQQSKGTVIPVVSEETTDPNGWGYKIVLDNGKYVTLRVRSSANAIMGRYQLFIDTVHKRQKDGPEKYRYKHPDDIYMIFNPWCKDDLVYIDDEVKRQEYVLNPTGRIWLGSVGRYCVRPWNFAQFDEVCLVAALALLDKSELGDAARSNPILITRAIGKSITANERDAGVMTGNWSGKYDDGVAPYTWNGSAVILEEYLKKRKGVKFGQCWNFSAVATTLLRALGIPTRCVTCFKSAHDSDFSSALDSHWSSENKPKTNMDDSLWDYHVWNESWFKRPDLPSGHDGWQAFDPTPQECNEGVFTCGPASVKAIKEGELYLGYEAKFLFAEVNADRINWEVDREGNMVAFQMDKHIGGRCISTKAAGTISREDITSEYKYKDDSSDAKKVLEMASRTTFRRDPAVTPFSKDDMEFRFQGDSQKSGDLNVTLKFKNDSSAGRVVDVCIGMVTAFYTGVPCADLKETVNTIVTEPSAEGDCSLLLKCSEFINTQDGDAHVNVYATAKVRETGQRFAARESFWLEKPTLDVKTEGSAEKGKPFDIVIKIVNTLGVPLINGVINAEGPGISRVTGVKTKKSIAPGEELRETVKMTGKFVGRVEIIVNFHCKQISDVCGVGLIEIVEPK</sequence>
<evidence type="ECO:0000256" key="2">
    <source>
        <dbReference type="PIRSR" id="PIRSR000459-1"/>
    </source>
</evidence>
<comment type="caution">
    <text evidence="4">The sequence shown here is derived from an EMBL/GenBank/DDBJ whole genome shotgun (WGS) entry which is preliminary data.</text>
</comment>
<dbReference type="InterPro" id="IPR001102">
    <property type="entry name" value="Transglutaminase_N"/>
</dbReference>
<evidence type="ECO:0000259" key="3">
    <source>
        <dbReference type="SMART" id="SM00460"/>
    </source>
</evidence>
<gene>
    <name evidence="4" type="ORF">SNE40_007744</name>
</gene>
<dbReference type="AlphaFoldDB" id="A0AAN8PVH4"/>
<dbReference type="Gene3D" id="2.60.40.10">
    <property type="entry name" value="Immunoglobulins"/>
    <property type="match status" value="3"/>
</dbReference>
<evidence type="ECO:0000313" key="5">
    <source>
        <dbReference type="Proteomes" id="UP001347796"/>
    </source>
</evidence>
<dbReference type="SUPFAM" id="SSF81296">
    <property type="entry name" value="E set domains"/>
    <property type="match status" value="1"/>
</dbReference>
<dbReference type="SMART" id="SM00460">
    <property type="entry name" value="TGc"/>
    <property type="match status" value="1"/>
</dbReference>
<reference evidence="4 5" key="1">
    <citation type="submission" date="2024-01" db="EMBL/GenBank/DDBJ databases">
        <title>The genome of the rayed Mediterranean limpet Patella caerulea (Linnaeus, 1758).</title>
        <authorList>
            <person name="Anh-Thu Weber A."/>
            <person name="Halstead-Nussloch G."/>
        </authorList>
    </citation>
    <scope>NUCLEOTIDE SEQUENCE [LARGE SCALE GENOMIC DNA]</scope>
    <source>
        <strain evidence="4">AATW-2023a</strain>
        <tissue evidence="4">Whole specimen</tissue>
    </source>
</reference>
<dbReference type="InterPro" id="IPR023608">
    <property type="entry name" value="Transglutaminase_animal"/>
</dbReference>
<evidence type="ECO:0000313" key="4">
    <source>
        <dbReference type="EMBL" id="KAK6185533.1"/>
    </source>
</evidence>
<feature type="active site" evidence="2">
    <location>
        <position position="421"/>
    </location>
</feature>
<dbReference type="GO" id="GO:0003810">
    <property type="term" value="F:protein-glutamine gamma-glutamyltransferase activity"/>
    <property type="evidence" value="ECO:0007669"/>
    <property type="project" value="InterPro"/>
</dbReference>
<keyword evidence="5" id="KW-1185">Reference proteome</keyword>
<feature type="domain" description="Transglutaminase-like" evidence="3">
    <location>
        <begin position="332"/>
        <end position="424"/>
    </location>
</feature>
<dbReference type="Pfam" id="PF00868">
    <property type="entry name" value="Transglut_N"/>
    <property type="match status" value="1"/>
</dbReference>
<dbReference type="PIRSF" id="PIRSF000459">
    <property type="entry name" value="TGM_EBP42"/>
    <property type="match status" value="1"/>
</dbReference>
<feature type="active site" evidence="2">
    <location>
        <position position="340"/>
    </location>
</feature>